<sequence>MTELSPKQQAILCAAINHFGQYGLAATTMEGICATAQVSKRTLYKHYSTKDELFGAVVDKLIERIQPLTTIQFIPNYDFKVQLQHLARSAVELLNDEDYLTLSRIVMIESLRSKSQAERLAERFVNCECALVQWFEDAAKAGCLGQFPADIAAAFFWGGLKKLTYWEQVLKWRPALDEQALDELLDQTCRLFCLGVTPRQ</sequence>
<protein>
    <submittedName>
        <fullName evidence="4">TetR/AcrR family transcriptional regulator</fullName>
    </submittedName>
</protein>
<accession>A0ABV7CFF4</accession>
<gene>
    <name evidence="4" type="ORF">ACFOEE_02025</name>
</gene>
<organism evidence="4 5">
    <name type="scientific">Pseudoalteromonas fenneropenaei</name>
    <dbReference type="NCBI Taxonomy" id="1737459"/>
    <lineage>
        <taxon>Bacteria</taxon>
        <taxon>Pseudomonadati</taxon>
        <taxon>Pseudomonadota</taxon>
        <taxon>Gammaproteobacteria</taxon>
        <taxon>Alteromonadales</taxon>
        <taxon>Pseudoalteromonadaceae</taxon>
        <taxon>Pseudoalteromonas</taxon>
    </lineage>
</organism>
<dbReference type="InterPro" id="IPR001647">
    <property type="entry name" value="HTH_TetR"/>
</dbReference>
<dbReference type="PANTHER" id="PTHR30055:SF146">
    <property type="entry name" value="HTH-TYPE TRANSCRIPTIONAL DUAL REGULATOR CECR"/>
    <property type="match status" value="1"/>
</dbReference>
<evidence type="ECO:0000256" key="1">
    <source>
        <dbReference type="ARBA" id="ARBA00023125"/>
    </source>
</evidence>
<dbReference type="Proteomes" id="UP001595453">
    <property type="component" value="Unassembled WGS sequence"/>
</dbReference>
<evidence type="ECO:0000313" key="5">
    <source>
        <dbReference type="Proteomes" id="UP001595453"/>
    </source>
</evidence>
<evidence type="ECO:0000313" key="4">
    <source>
        <dbReference type="EMBL" id="MFC3031304.1"/>
    </source>
</evidence>
<dbReference type="InterPro" id="IPR009057">
    <property type="entry name" value="Homeodomain-like_sf"/>
</dbReference>
<dbReference type="Pfam" id="PF00440">
    <property type="entry name" value="TetR_N"/>
    <property type="match status" value="1"/>
</dbReference>
<dbReference type="Gene3D" id="1.10.10.60">
    <property type="entry name" value="Homeodomain-like"/>
    <property type="match status" value="1"/>
</dbReference>
<dbReference type="EMBL" id="JBHRSD010000002">
    <property type="protein sequence ID" value="MFC3031304.1"/>
    <property type="molecule type" value="Genomic_DNA"/>
</dbReference>
<dbReference type="PRINTS" id="PR00455">
    <property type="entry name" value="HTHTETR"/>
</dbReference>
<dbReference type="PROSITE" id="PS50977">
    <property type="entry name" value="HTH_TETR_2"/>
    <property type="match status" value="1"/>
</dbReference>
<reference evidence="5" key="1">
    <citation type="journal article" date="2019" name="Int. J. Syst. Evol. Microbiol.">
        <title>The Global Catalogue of Microorganisms (GCM) 10K type strain sequencing project: providing services to taxonomists for standard genome sequencing and annotation.</title>
        <authorList>
            <consortium name="The Broad Institute Genomics Platform"/>
            <consortium name="The Broad Institute Genome Sequencing Center for Infectious Disease"/>
            <person name="Wu L."/>
            <person name="Ma J."/>
        </authorList>
    </citation>
    <scope>NUCLEOTIDE SEQUENCE [LARGE SCALE GENOMIC DNA]</scope>
    <source>
        <strain evidence="5">KCTC 42730</strain>
    </source>
</reference>
<evidence type="ECO:0000256" key="2">
    <source>
        <dbReference type="PROSITE-ProRule" id="PRU00335"/>
    </source>
</evidence>
<keyword evidence="5" id="KW-1185">Reference proteome</keyword>
<dbReference type="SUPFAM" id="SSF46689">
    <property type="entry name" value="Homeodomain-like"/>
    <property type="match status" value="1"/>
</dbReference>
<dbReference type="Pfam" id="PF14246">
    <property type="entry name" value="TetR_C_7"/>
    <property type="match status" value="1"/>
</dbReference>
<proteinExistence type="predicted"/>
<dbReference type="Gene3D" id="1.10.357.10">
    <property type="entry name" value="Tetracycline Repressor, domain 2"/>
    <property type="match status" value="1"/>
</dbReference>
<name>A0ABV7CFF4_9GAMM</name>
<dbReference type="RefSeq" id="WP_377120406.1">
    <property type="nucleotide sequence ID" value="NZ_JBHRSD010000002.1"/>
</dbReference>
<feature type="DNA-binding region" description="H-T-H motif" evidence="2">
    <location>
        <begin position="28"/>
        <end position="47"/>
    </location>
</feature>
<dbReference type="InterPro" id="IPR036271">
    <property type="entry name" value="Tet_transcr_reg_TetR-rel_C_sf"/>
</dbReference>
<dbReference type="InterPro" id="IPR039536">
    <property type="entry name" value="TetR_C_Proteobacteria"/>
</dbReference>
<dbReference type="SUPFAM" id="SSF48498">
    <property type="entry name" value="Tetracyclin repressor-like, C-terminal domain"/>
    <property type="match status" value="1"/>
</dbReference>
<keyword evidence="1 2" id="KW-0238">DNA-binding</keyword>
<feature type="domain" description="HTH tetR-type" evidence="3">
    <location>
        <begin position="5"/>
        <end position="65"/>
    </location>
</feature>
<dbReference type="PANTHER" id="PTHR30055">
    <property type="entry name" value="HTH-TYPE TRANSCRIPTIONAL REGULATOR RUTR"/>
    <property type="match status" value="1"/>
</dbReference>
<comment type="caution">
    <text evidence="4">The sequence shown here is derived from an EMBL/GenBank/DDBJ whole genome shotgun (WGS) entry which is preliminary data.</text>
</comment>
<dbReference type="InterPro" id="IPR050109">
    <property type="entry name" value="HTH-type_TetR-like_transc_reg"/>
</dbReference>
<evidence type="ECO:0000259" key="3">
    <source>
        <dbReference type="PROSITE" id="PS50977"/>
    </source>
</evidence>